<dbReference type="RefSeq" id="XP_056056479.1">
    <property type="nucleotide sequence ID" value="XM_056201859.1"/>
</dbReference>
<evidence type="ECO:0000256" key="5">
    <source>
        <dbReference type="ARBA" id="ARBA00022989"/>
    </source>
</evidence>
<feature type="compositionally biased region" description="Basic and acidic residues" evidence="8">
    <location>
        <begin position="75"/>
        <end position="88"/>
    </location>
</feature>
<keyword evidence="3 7" id="KW-0813">Transport</keyword>
<dbReference type="InterPro" id="IPR050363">
    <property type="entry name" value="MIP/Aquaporin"/>
</dbReference>
<dbReference type="Gene3D" id="1.20.1080.10">
    <property type="entry name" value="Glycerol uptake facilitator protein"/>
    <property type="match status" value="1"/>
</dbReference>
<feature type="region of interest" description="Disordered" evidence="8">
    <location>
        <begin position="53"/>
        <end position="88"/>
    </location>
</feature>
<keyword evidence="11" id="KW-1185">Reference proteome</keyword>
<dbReference type="SUPFAM" id="SSF81338">
    <property type="entry name" value="Aquaporin-like"/>
    <property type="match status" value="1"/>
</dbReference>
<comment type="similarity">
    <text evidence="2 7">Belongs to the MIP/aquaporin (TC 1.A.8) family.</text>
</comment>
<evidence type="ECO:0008006" key="12">
    <source>
        <dbReference type="Google" id="ProtNLM"/>
    </source>
</evidence>
<evidence type="ECO:0000256" key="9">
    <source>
        <dbReference type="SAM" id="Phobius"/>
    </source>
</evidence>
<dbReference type="GO" id="GO:0015250">
    <property type="term" value="F:water channel activity"/>
    <property type="evidence" value="ECO:0007669"/>
    <property type="project" value="TreeGrafter"/>
</dbReference>
<evidence type="ECO:0000256" key="7">
    <source>
        <dbReference type="RuleBase" id="RU000477"/>
    </source>
</evidence>
<evidence type="ECO:0000256" key="2">
    <source>
        <dbReference type="ARBA" id="ARBA00006175"/>
    </source>
</evidence>
<dbReference type="PROSITE" id="PS00221">
    <property type="entry name" value="MIP"/>
    <property type="match status" value="1"/>
</dbReference>
<organism evidence="10 11">
    <name type="scientific">Akanthomyces muscarius</name>
    <name type="common">Entomopathogenic fungus</name>
    <name type="synonym">Lecanicillium muscarium</name>
    <dbReference type="NCBI Taxonomy" id="2231603"/>
    <lineage>
        <taxon>Eukaryota</taxon>
        <taxon>Fungi</taxon>
        <taxon>Dikarya</taxon>
        <taxon>Ascomycota</taxon>
        <taxon>Pezizomycotina</taxon>
        <taxon>Sordariomycetes</taxon>
        <taxon>Hypocreomycetidae</taxon>
        <taxon>Hypocreales</taxon>
        <taxon>Cordycipitaceae</taxon>
        <taxon>Akanthomyces</taxon>
    </lineage>
</organism>
<evidence type="ECO:0000256" key="4">
    <source>
        <dbReference type="ARBA" id="ARBA00022692"/>
    </source>
</evidence>
<dbReference type="AlphaFoldDB" id="A0A9W8QHA8"/>
<sequence>MHPSTAPTPCPTELSAAGEITTLPTPGLQRSLQNRLDYFTLLEGESLSNHSRKLPQDLEAGGGLPSPVPGSPKPLGHEELPEVEKRNQDPNELRNWWARIRARYPEPFAEFLSTVISIFLATSATLNSMLSTESRKNCGNLEISWAWGFAWMLGIYIGSGVSGAHMNPAISITLSFYRRFPWRQCIIYIVIQLFAGIVAGALAYGVFHEMIQHADPTLEASWHACIYPWAFSDKFEANIRA</sequence>
<evidence type="ECO:0000256" key="6">
    <source>
        <dbReference type="ARBA" id="ARBA00023136"/>
    </source>
</evidence>
<protein>
    <recommendedName>
        <fullName evidence="12">Aquaporin</fullName>
    </recommendedName>
</protein>
<proteinExistence type="inferred from homology"/>
<evidence type="ECO:0000256" key="8">
    <source>
        <dbReference type="SAM" id="MobiDB-lite"/>
    </source>
</evidence>
<evidence type="ECO:0000313" key="10">
    <source>
        <dbReference type="EMBL" id="KAJ4158112.1"/>
    </source>
</evidence>
<evidence type="ECO:0000256" key="3">
    <source>
        <dbReference type="ARBA" id="ARBA00022448"/>
    </source>
</evidence>
<dbReference type="GeneID" id="80895811"/>
<comment type="subcellular location">
    <subcellularLocation>
        <location evidence="1">Membrane</location>
        <topology evidence="1">Multi-pass membrane protein</topology>
    </subcellularLocation>
</comment>
<name>A0A9W8QHA8_AKAMU</name>
<dbReference type="Pfam" id="PF00230">
    <property type="entry name" value="MIP"/>
    <property type="match status" value="1"/>
</dbReference>
<feature type="transmembrane region" description="Helical" evidence="9">
    <location>
        <begin position="108"/>
        <end position="126"/>
    </location>
</feature>
<dbReference type="InterPro" id="IPR023271">
    <property type="entry name" value="Aquaporin-like"/>
</dbReference>
<keyword evidence="6 9" id="KW-0472">Membrane</keyword>
<dbReference type="GO" id="GO:0015254">
    <property type="term" value="F:glycerol channel activity"/>
    <property type="evidence" value="ECO:0007669"/>
    <property type="project" value="TreeGrafter"/>
</dbReference>
<dbReference type="InterPro" id="IPR000425">
    <property type="entry name" value="MIP"/>
</dbReference>
<feature type="transmembrane region" description="Helical" evidence="9">
    <location>
        <begin position="185"/>
        <end position="207"/>
    </location>
</feature>
<dbReference type="PANTHER" id="PTHR43829:SF24">
    <property type="entry name" value="MIP AQUAPORIN (EUROFUNG)"/>
    <property type="match status" value="1"/>
</dbReference>
<reference evidence="10" key="1">
    <citation type="journal article" date="2023" name="Access Microbiol">
        <title>De-novo genome assembly for Akanthomyces muscarius, a biocontrol agent of insect agricultural pests.</title>
        <authorList>
            <person name="Erdos Z."/>
            <person name="Studholme D.J."/>
            <person name="Raymond B."/>
            <person name="Sharma M."/>
        </authorList>
    </citation>
    <scope>NUCLEOTIDE SEQUENCE</scope>
    <source>
        <strain evidence="10">Ve6</strain>
    </source>
</reference>
<dbReference type="Proteomes" id="UP001144673">
    <property type="component" value="Unassembled WGS sequence"/>
</dbReference>
<accession>A0A9W8QHA8</accession>
<evidence type="ECO:0000256" key="1">
    <source>
        <dbReference type="ARBA" id="ARBA00004141"/>
    </source>
</evidence>
<dbReference type="PRINTS" id="PR00783">
    <property type="entry name" value="MINTRINSICP"/>
</dbReference>
<dbReference type="KEGG" id="amus:LMH87_008652"/>
<keyword evidence="5 9" id="KW-1133">Transmembrane helix</keyword>
<dbReference type="GO" id="GO:0005886">
    <property type="term" value="C:plasma membrane"/>
    <property type="evidence" value="ECO:0007669"/>
    <property type="project" value="TreeGrafter"/>
</dbReference>
<dbReference type="PANTHER" id="PTHR43829">
    <property type="entry name" value="AQUAPORIN OR AQUAGLYCEROPORIN RELATED"/>
    <property type="match status" value="1"/>
</dbReference>
<comment type="caution">
    <text evidence="10">The sequence shown here is derived from an EMBL/GenBank/DDBJ whole genome shotgun (WGS) entry which is preliminary data.</text>
</comment>
<keyword evidence="4 7" id="KW-0812">Transmembrane</keyword>
<dbReference type="InterPro" id="IPR022357">
    <property type="entry name" value="MIP_CS"/>
</dbReference>
<evidence type="ECO:0000313" key="11">
    <source>
        <dbReference type="Proteomes" id="UP001144673"/>
    </source>
</evidence>
<feature type="transmembrane region" description="Helical" evidence="9">
    <location>
        <begin position="146"/>
        <end position="164"/>
    </location>
</feature>
<dbReference type="EMBL" id="JAJHUN010000006">
    <property type="protein sequence ID" value="KAJ4158112.1"/>
    <property type="molecule type" value="Genomic_DNA"/>
</dbReference>
<gene>
    <name evidence="10" type="ORF">LMH87_008652</name>
</gene>